<evidence type="ECO:0000256" key="3">
    <source>
        <dbReference type="ARBA" id="ARBA00023163"/>
    </source>
</evidence>
<dbReference type="SUPFAM" id="SSF51215">
    <property type="entry name" value="Regulatory protein AraC"/>
    <property type="match status" value="1"/>
</dbReference>
<dbReference type="Gene3D" id="2.60.120.280">
    <property type="entry name" value="Regulatory protein AraC"/>
    <property type="match status" value="1"/>
</dbReference>
<dbReference type="InterPro" id="IPR018062">
    <property type="entry name" value="HTH_AraC-typ_CS"/>
</dbReference>
<dbReference type="CDD" id="cd06986">
    <property type="entry name" value="cupin_MmsR-like_N"/>
    <property type="match status" value="1"/>
</dbReference>
<dbReference type="SUPFAM" id="SSF46689">
    <property type="entry name" value="Homeodomain-like"/>
    <property type="match status" value="2"/>
</dbReference>
<dbReference type="InterPro" id="IPR003313">
    <property type="entry name" value="AraC-bd"/>
</dbReference>
<organism evidence="5 6">
    <name type="scientific">Paenibacillus uliginis N3/975</name>
    <dbReference type="NCBI Taxonomy" id="1313296"/>
    <lineage>
        <taxon>Bacteria</taxon>
        <taxon>Bacillati</taxon>
        <taxon>Bacillota</taxon>
        <taxon>Bacilli</taxon>
        <taxon>Bacillales</taxon>
        <taxon>Paenibacillaceae</taxon>
        <taxon>Paenibacillus</taxon>
    </lineage>
</organism>
<dbReference type="PROSITE" id="PS00041">
    <property type="entry name" value="HTH_ARAC_FAMILY_1"/>
    <property type="match status" value="1"/>
</dbReference>
<accession>A0A1X7HTR1</accession>
<dbReference type="GO" id="GO:0043565">
    <property type="term" value="F:sequence-specific DNA binding"/>
    <property type="evidence" value="ECO:0007669"/>
    <property type="project" value="InterPro"/>
</dbReference>
<reference evidence="5 6" key="1">
    <citation type="submission" date="2017-04" db="EMBL/GenBank/DDBJ databases">
        <authorList>
            <person name="Afonso C.L."/>
            <person name="Miller P.J."/>
            <person name="Scott M.A."/>
            <person name="Spackman E."/>
            <person name="Goraichik I."/>
            <person name="Dimitrov K.M."/>
            <person name="Suarez D.L."/>
            <person name="Swayne D.E."/>
        </authorList>
    </citation>
    <scope>NUCLEOTIDE SEQUENCE [LARGE SCALE GENOMIC DNA]</scope>
    <source>
        <strain evidence="5 6">N3/975</strain>
    </source>
</reference>
<dbReference type="InterPro" id="IPR009057">
    <property type="entry name" value="Homeodomain-like_sf"/>
</dbReference>
<dbReference type="PROSITE" id="PS01124">
    <property type="entry name" value="HTH_ARAC_FAMILY_2"/>
    <property type="match status" value="1"/>
</dbReference>
<dbReference type="SMART" id="SM00342">
    <property type="entry name" value="HTH_ARAC"/>
    <property type="match status" value="1"/>
</dbReference>
<evidence type="ECO:0000313" key="6">
    <source>
        <dbReference type="Proteomes" id="UP000192940"/>
    </source>
</evidence>
<gene>
    <name evidence="5" type="ORF">SAMN05661091_5558</name>
</gene>
<feature type="domain" description="HTH araC/xylS-type" evidence="4">
    <location>
        <begin position="188"/>
        <end position="286"/>
    </location>
</feature>
<keyword evidence="2 5" id="KW-0238">DNA-binding</keyword>
<dbReference type="GO" id="GO:0003700">
    <property type="term" value="F:DNA-binding transcription factor activity"/>
    <property type="evidence" value="ECO:0007669"/>
    <property type="project" value="InterPro"/>
</dbReference>
<evidence type="ECO:0000256" key="1">
    <source>
        <dbReference type="ARBA" id="ARBA00023015"/>
    </source>
</evidence>
<dbReference type="Gene3D" id="1.10.10.60">
    <property type="entry name" value="Homeodomain-like"/>
    <property type="match status" value="2"/>
</dbReference>
<dbReference type="PANTHER" id="PTHR43280">
    <property type="entry name" value="ARAC-FAMILY TRANSCRIPTIONAL REGULATOR"/>
    <property type="match status" value="1"/>
</dbReference>
<evidence type="ECO:0000313" key="5">
    <source>
        <dbReference type="EMBL" id="SMF91747.1"/>
    </source>
</evidence>
<proteinExistence type="predicted"/>
<name>A0A1X7HTR1_9BACL</name>
<evidence type="ECO:0000259" key="4">
    <source>
        <dbReference type="PROSITE" id="PS01124"/>
    </source>
</evidence>
<dbReference type="Pfam" id="PF02311">
    <property type="entry name" value="AraC_binding"/>
    <property type="match status" value="1"/>
</dbReference>
<sequence length="290" mass="33276">MRRLYIDIVHSPPQGQMDLSLLFFGKEECVPGHSWGPGLRDSYILHYVHSGCGVFTIHDQTYRLHAGQGFLIPPGVLVYYCADEQDPWTYSWFGFRGLHAKSLLQRSHLSSHHPIFQVAYMSKTEATERGSVTGFETYHDELMAAREERSRDVLSLSILYRLMAELIQSSPEALAQPKPSVSKEAYVRQAIEFIENNYSQRISVMDIARSVGLDRTYLSGLFKSQFGLSLQTFLLEYRMNRAAELLQNKELSISDISRSVGYIDPFLFSKMFKKVTGLSPRHMRNGERYK</sequence>
<keyword evidence="1" id="KW-0805">Transcription regulation</keyword>
<dbReference type="STRING" id="1313296.SAMN05661091_5558"/>
<dbReference type="InterPro" id="IPR037923">
    <property type="entry name" value="HTH-like"/>
</dbReference>
<dbReference type="AlphaFoldDB" id="A0A1X7HTR1"/>
<dbReference type="PANTHER" id="PTHR43280:SF30">
    <property type="entry name" value="MMSAB OPERON REGULATORY PROTEIN"/>
    <property type="match status" value="1"/>
</dbReference>
<dbReference type="RefSeq" id="WP_208916150.1">
    <property type="nucleotide sequence ID" value="NZ_LT840184.1"/>
</dbReference>
<keyword evidence="6" id="KW-1185">Reference proteome</keyword>
<evidence type="ECO:0000256" key="2">
    <source>
        <dbReference type="ARBA" id="ARBA00023125"/>
    </source>
</evidence>
<dbReference type="Proteomes" id="UP000192940">
    <property type="component" value="Chromosome I"/>
</dbReference>
<dbReference type="Pfam" id="PF12833">
    <property type="entry name" value="HTH_18"/>
    <property type="match status" value="1"/>
</dbReference>
<protein>
    <submittedName>
        <fullName evidence="5">AraC-type DNA-binding protein</fullName>
    </submittedName>
</protein>
<dbReference type="InterPro" id="IPR018060">
    <property type="entry name" value="HTH_AraC"/>
</dbReference>
<dbReference type="EMBL" id="LT840184">
    <property type="protein sequence ID" value="SMF91747.1"/>
    <property type="molecule type" value="Genomic_DNA"/>
</dbReference>
<keyword evidence="3" id="KW-0804">Transcription</keyword>